<dbReference type="Gene3D" id="3.40.50.720">
    <property type="entry name" value="NAD(P)-binding Rossmann-like Domain"/>
    <property type="match status" value="1"/>
</dbReference>
<dbReference type="Pfam" id="PF05368">
    <property type="entry name" value="NmrA"/>
    <property type="match status" value="1"/>
</dbReference>
<evidence type="ECO:0000256" key="1">
    <source>
        <dbReference type="ARBA" id="ARBA00022857"/>
    </source>
</evidence>
<reference evidence="4 5" key="1">
    <citation type="journal article" date="2018" name="Sci. Rep.">
        <title>Comparative genomics provides insights into the lifestyle and reveals functional heterogeneity of dark septate endophytic fungi.</title>
        <authorList>
            <person name="Knapp D.G."/>
            <person name="Nemeth J.B."/>
            <person name="Barry K."/>
            <person name="Hainaut M."/>
            <person name="Henrissat B."/>
            <person name="Johnson J."/>
            <person name="Kuo A."/>
            <person name="Lim J.H.P."/>
            <person name="Lipzen A."/>
            <person name="Nolan M."/>
            <person name="Ohm R.A."/>
            <person name="Tamas L."/>
            <person name="Grigoriev I.V."/>
            <person name="Spatafora J.W."/>
            <person name="Nagy L.G."/>
            <person name="Kovacs G.M."/>
        </authorList>
    </citation>
    <scope>NUCLEOTIDE SEQUENCE [LARGE SCALE GENOMIC DNA]</scope>
    <source>
        <strain evidence="4 5">DSE2036</strain>
    </source>
</reference>
<sequence>MSSISPIPKKILIFGATGVIGKYITQALIDNKSKFEKIGIFTSQSTVDNKKEEIERLKSEGLDVIVGDIRNEGDVVKAYEGYDTVVSALSRSTITFQTQLLGLAERSSTITSFYPSEYGTDITYSPITSPHEKPHQDKLHVRAYIKSSISKLRITYLVTGPYSDVYMGLPLGEGGKAGGFNVKEKKAVLLGSGDDEVSFTTMADVGKLLVASLNTPFVASGDSSPNVRLLKVNSFTTTPHRILAEFEKQTGGEKWSTQYTPLDELKNFEKLAWEKGDPRATGVTLRRIWTEGGTLYEQRDNVKIGDPETEGLEEQVGKLVRK</sequence>
<evidence type="ECO:0000313" key="5">
    <source>
        <dbReference type="Proteomes" id="UP000244855"/>
    </source>
</evidence>
<keyword evidence="1" id="KW-0521">NADP</keyword>
<accession>A0A2V1E8M0</accession>
<evidence type="ECO:0000256" key="2">
    <source>
        <dbReference type="ARBA" id="ARBA00023002"/>
    </source>
</evidence>
<dbReference type="STRING" id="97972.A0A2V1E8M0"/>
<dbReference type="OrthoDB" id="419598at2759"/>
<feature type="domain" description="NmrA-like" evidence="3">
    <location>
        <begin position="9"/>
        <end position="267"/>
    </location>
</feature>
<evidence type="ECO:0000313" key="4">
    <source>
        <dbReference type="EMBL" id="PVI06883.1"/>
    </source>
</evidence>
<dbReference type="GO" id="GO:0016491">
    <property type="term" value="F:oxidoreductase activity"/>
    <property type="evidence" value="ECO:0007669"/>
    <property type="project" value="UniProtKB-KW"/>
</dbReference>
<dbReference type="EMBL" id="KZ805306">
    <property type="protein sequence ID" value="PVI06883.1"/>
    <property type="molecule type" value="Genomic_DNA"/>
</dbReference>
<dbReference type="Proteomes" id="UP000244855">
    <property type="component" value="Unassembled WGS sequence"/>
</dbReference>
<dbReference type="AlphaFoldDB" id="A0A2V1E8M0"/>
<organism evidence="4 5">
    <name type="scientific">Periconia macrospinosa</name>
    <dbReference type="NCBI Taxonomy" id="97972"/>
    <lineage>
        <taxon>Eukaryota</taxon>
        <taxon>Fungi</taxon>
        <taxon>Dikarya</taxon>
        <taxon>Ascomycota</taxon>
        <taxon>Pezizomycotina</taxon>
        <taxon>Dothideomycetes</taxon>
        <taxon>Pleosporomycetidae</taxon>
        <taxon>Pleosporales</taxon>
        <taxon>Massarineae</taxon>
        <taxon>Periconiaceae</taxon>
        <taxon>Periconia</taxon>
    </lineage>
</organism>
<dbReference type="PANTHER" id="PTHR47706:SF11">
    <property type="entry name" value="ISOFLAVONE REDUCTASE FAMILY PROTEIN (AFU_ORTHOLOGUE AFUA_1G12510)"/>
    <property type="match status" value="1"/>
</dbReference>
<dbReference type="InterPro" id="IPR008030">
    <property type="entry name" value="NmrA-like"/>
</dbReference>
<name>A0A2V1E8M0_9PLEO</name>
<keyword evidence="5" id="KW-1185">Reference proteome</keyword>
<dbReference type="InterPro" id="IPR051609">
    <property type="entry name" value="NmrA/Isoflavone_reductase-like"/>
</dbReference>
<dbReference type="Gene3D" id="3.90.25.10">
    <property type="entry name" value="UDP-galactose 4-epimerase, domain 1"/>
    <property type="match status" value="1"/>
</dbReference>
<evidence type="ECO:0000259" key="3">
    <source>
        <dbReference type="Pfam" id="PF05368"/>
    </source>
</evidence>
<keyword evidence="2" id="KW-0560">Oxidoreductase</keyword>
<dbReference type="InterPro" id="IPR036291">
    <property type="entry name" value="NAD(P)-bd_dom_sf"/>
</dbReference>
<proteinExistence type="predicted"/>
<dbReference type="PANTHER" id="PTHR47706">
    <property type="entry name" value="NMRA-LIKE FAMILY PROTEIN"/>
    <property type="match status" value="1"/>
</dbReference>
<gene>
    <name evidence="4" type="ORF">DM02DRAFT_714736</name>
</gene>
<protein>
    <submittedName>
        <fullName evidence="4">NAD(P)-binding protein</fullName>
    </submittedName>
</protein>
<dbReference type="SUPFAM" id="SSF51735">
    <property type="entry name" value="NAD(P)-binding Rossmann-fold domains"/>
    <property type="match status" value="1"/>
</dbReference>